<comment type="similarity">
    <text evidence="1 4">Belongs to the eukaryotic ribosomal protein eL29 family.</text>
</comment>
<name>A0A8J9ZZ19_BRALA</name>
<dbReference type="Gene3D" id="6.10.140.1730">
    <property type="match status" value="1"/>
</dbReference>
<accession>A0A8J9ZZ19</accession>
<keyword evidence="7" id="KW-1185">Reference proteome</keyword>
<organism evidence="6 7">
    <name type="scientific">Branchiostoma lanceolatum</name>
    <name type="common">Common lancelet</name>
    <name type="synonym">Amphioxus lanceolatum</name>
    <dbReference type="NCBI Taxonomy" id="7740"/>
    <lineage>
        <taxon>Eukaryota</taxon>
        <taxon>Metazoa</taxon>
        <taxon>Chordata</taxon>
        <taxon>Cephalochordata</taxon>
        <taxon>Leptocardii</taxon>
        <taxon>Amphioxiformes</taxon>
        <taxon>Branchiostomatidae</taxon>
        <taxon>Branchiostoma</taxon>
    </lineage>
</organism>
<evidence type="ECO:0000313" key="7">
    <source>
        <dbReference type="Proteomes" id="UP000838412"/>
    </source>
</evidence>
<dbReference type="Pfam" id="PF01779">
    <property type="entry name" value="Ribosomal_L29e"/>
    <property type="match status" value="1"/>
</dbReference>
<evidence type="ECO:0000256" key="2">
    <source>
        <dbReference type="ARBA" id="ARBA00022980"/>
    </source>
</evidence>
<proteinExistence type="inferred from homology"/>
<dbReference type="PANTHER" id="PTHR12884:SF0">
    <property type="entry name" value="60S RIBOSOMAL PROTEIN L29"/>
    <property type="match status" value="1"/>
</dbReference>
<gene>
    <name evidence="6" type="primary">RPL29</name>
    <name evidence="6" type="ORF">BLAG_LOCUS19736</name>
</gene>
<evidence type="ECO:0000256" key="5">
    <source>
        <dbReference type="SAM" id="MobiDB-lite"/>
    </source>
</evidence>
<dbReference type="Proteomes" id="UP000838412">
    <property type="component" value="Chromosome 5"/>
</dbReference>
<dbReference type="GO" id="GO:0002181">
    <property type="term" value="P:cytoplasmic translation"/>
    <property type="evidence" value="ECO:0007669"/>
    <property type="project" value="TreeGrafter"/>
</dbReference>
<evidence type="ECO:0000256" key="4">
    <source>
        <dbReference type="RuleBase" id="RU364026"/>
    </source>
</evidence>
<sequence>MAKSKNHTNHNQNKKAHRNGIKKPTRNRYESLKGRNHEWFPPSSWFHLISKQIHAGRENRSMLAREGPVSQRGFISPAGICP</sequence>
<keyword evidence="2 4" id="KW-0689">Ribosomal protein</keyword>
<keyword evidence="3 4" id="KW-0687">Ribonucleoprotein</keyword>
<dbReference type="EMBL" id="OV696690">
    <property type="protein sequence ID" value="CAH1265956.1"/>
    <property type="molecule type" value="Genomic_DNA"/>
</dbReference>
<evidence type="ECO:0000256" key="1">
    <source>
        <dbReference type="ARBA" id="ARBA00010247"/>
    </source>
</evidence>
<dbReference type="InterPro" id="IPR002673">
    <property type="entry name" value="Ribosomal_eL29"/>
</dbReference>
<reference evidence="6" key="1">
    <citation type="submission" date="2022-01" db="EMBL/GenBank/DDBJ databases">
        <authorList>
            <person name="Braso-Vives M."/>
        </authorList>
    </citation>
    <scope>NUCLEOTIDE SEQUENCE</scope>
</reference>
<evidence type="ECO:0000256" key="3">
    <source>
        <dbReference type="ARBA" id="ARBA00023274"/>
    </source>
</evidence>
<dbReference type="GO" id="GO:0022625">
    <property type="term" value="C:cytosolic large ribosomal subunit"/>
    <property type="evidence" value="ECO:0007669"/>
    <property type="project" value="TreeGrafter"/>
</dbReference>
<evidence type="ECO:0000313" key="6">
    <source>
        <dbReference type="EMBL" id="CAH1265956.1"/>
    </source>
</evidence>
<dbReference type="PANTHER" id="PTHR12884">
    <property type="entry name" value="60S RIBOSOMAL PROTEIN L29"/>
    <property type="match status" value="1"/>
</dbReference>
<dbReference type="AlphaFoldDB" id="A0A8J9ZZ19"/>
<protein>
    <recommendedName>
        <fullName evidence="4">60S ribosomal protein L29</fullName>
    </recommendedName>
</protein>
<feature type="compositionally biased region" description="Basic residues" evidence="5">
    <location>
        <begin position="1"/>
        <end position="26"/>
    </location>
</feature>
<feature type="region of interest" description="Disordered" evidence="5">
    <location>
        <begin position="1"/>
        <end position="35"/>
    </location>
</feature>
<dbReference type="OrthoDB" id="996720at2759"/>
<dbReference type="GO" id="GO:0003735">
    <property type="term" value="F:structural constituent of ribosome"/>
    <property type="evidence" value="ECO:0007669"/>
    <property type="project" value="UniProtKB-UniRule"/>
</dbReference>